<dbReference type="EMBL" id="JAUSRB010000004">
    <property type="protein sequence ID" value="MDP9870454.1"/>
    <property type="molecule type" value="Genomic_DNA"/>
</dbReference>
<keyword evidence="1" id="KW-0812">Transmembrane</keyword>
<name>A0ABT9RP13_9ACTN</name>
<accession>A0ABT9RP13</accession>
<dbReference type="RefSeq" id="WP_306876387.1">
    <property type="nucleotide sequence ID" value="NZ_JAUSRB010000004.1"/>
</dbReference>
<keyword evidence="1" id="KW-1133">Transmembrane helix</keyword>
<evidence type="ECO:0000313" key="2">
    <source>
        <dbReference type="EMBL" id="MDP9870454.1"/>
    </source>
</evidence>
<gene>
    <name evidence="2" type="ORF">J2S55_009792</name>
</gene>
<organism evidence="2 3">
    <name type="scientific">Streptosporangium brasiliense</name>
    <dbReference type="NCBI Taxonomy" id="47480"/>
    <lineage>
        <taxon>Bacteria</taxon>
        <taxon>Bacillati</taxon>
        <taxon>Actinomycetota</taxon>
        <taxon>Actinomycetes</taxon>
        <taxon>Streptosporangiales</taxon>
        <taxon>Streptosporangiaceae</taxon>
        <taxon>Streptosporangium</taxon>
    </lineage>
</organism>
<comment type="caution">
    <text evidence="2">The sequence shown here is derived from an EMBL/GenBank/DDBJ whole genome shotgun (WGS) entry which is preliminary data.</text>
</comment>
<proteinExistence type="predicted"/>
<feature type="transmembrane region" description="Helical" evidence="1">
    <location>
        <begin position="20"/>
        <end position="41"/>
    </location>
</feature>
<keyword evidence="3" id="KW-1185">Reference proteome</keyword>
<feature type="transmembrane region" description="Helical" evidence="1">
    <location>
        <begin position="47"/>
        <end position="64"/>
    </location>
</feature>
<dbReference type="Proteomes" id="UP001230426">
    <property type="component" value="Unassembled WGS sequence"/>
</dbReference>
<protein>
    <submittedName>
        <fullName evidence="2">Uncharacterized protein</fullName>
    </submittedName>
</protein>
<sequence>MIQILQVGVAAWMVYEAIRAVTAVVAALQPLLVIAVCYGLTFAPPVALLALNAAAVVAAVRLLFARLAVPERIQTAPSPSLLERLRASRPAKPSRIPDLP</sequence>
<evidence type="ECO:0000313" key="3">
    <source>
        <dbReference type="Proteomes" id="UP001230426"/>
    </source>
</evidence>
<evidence type="ECO:0000256" key="1">
    <source>
        <dbReference type="SAM" id="Phobius"/>
    </source>
</evidence>
<reference evidence="2 3" key="1">
    <citation type="submission" date="2023-07" db="EMBL/GenBank/DDBJ databases">
        <title>Sequencing the genomes of 1000 actinobacteria strains.</title>
        <authorList>
            <person name="Klenk H.-P."/>
        </authorList>
    </citation>
    <scope>NUCLEOTIDE SEQUENCE [LARGE SCALE GENOMIC DNA]</scope>
    <source>
        <strain evidence="2 3">DSM 44109</strain>
    </source>
</reference>
<keyword evidence="1" id="KW-0472">Membrane</keyword>